<dbReference type="GO" id="GO:0004222">
    <property type="term" value="F:metalloendopeptidase activity"/>
    <property type="evidence" value="ECO:0007669"/>
    <property type="project" value="InterPro"/>
</dbReference>
<dbReference type="Pfam" id="PF08439">
    <property type="entry name" value="Peptidase_M3_N"/>
    <property type="match status" value="1"/>
</dbReference>
<evidence type="ECO:0000313" key="11">
    <source>
        <dbReference type="Proteomes" id="UP001295423"/>
    </source>
</evidence>
<evidence type="ECO:0000256" key="4">
    <source>
        <dbReference type="ARBA" id="ARBA00022833"/>
    </source>
</evidence>
<evidence type="ECO:0000256" key="7">
    <source>
        <dbReference type="SAM" id="SignalP"/>
    </source>
</evidence>
<feature type="signal peptide" evidence="7">
    <location>
        <begin position="1"/>
        <end position="23"/>
    </location>
</feature>
<dbReference type="GO" id="GO:0006508">
    <property type="term" value="P:proteolysis"/>
    <property type="evidence" value="ECO:0007669"/>
    <property type="project" value="UniProtKB-KW"/>
</dbReference>
<keyword evidence="5 6" id="KW-0482">Metalloprotease</keyword>
<evidence type="ECO:0000259" key="8">
    <source>
        <dbReference type="Pfam" id="PF01432"/>
    </source>
</evidence>
<keyword evidence="2 6" id="KW-0479">Metal-binding</keyword>
<name>A0AAD2CKI4_9STRA</name>
<dbReference type="GO" id="GO:0046872">
    <property type="term" value="F:metal ion binding"/>
    <property type="evidence" value="ECO:0007669"/>
    <property type="project" value="UniProtKB-UniRule"/>
</dbReference>
<dbReference type="EMBL" id="CAKOGP040000447">
    <property type="protein sequence ID" value="CAJ1935312.1"/>
    <property type="molecule type" value="Genomic_DNA"/>
</dbReference>
<dbReference type="Gene3D" id="1.20.140.70">
    <property type="entry name" value="Oligopeptidase f, N-terminal domain"/>
    <property type="match status" value="1"/>
</dbReference>
<evidence type="ECO:0000259" key="9">
    <source>
        <dbReference type="Pfam" id="PF08439"/>
    </source>
</evidence>
<evidence type="ECO:0000256" key="5">
    <source>
        <dbReference type="ARBA" id="ARBA00023049"/>
    </source>
</evidence>
<evidence type="ECO:0000256" key="6">
    <source>
        <dbReference type="RuleBase" id="RU003435"/>
    </source>
</evidence>
<organism evidence="10 11">
    <name type="scientific">Cylindrotheca closterium</name>
    <dbReference type="NCBI Taxonomy" id="2856"/>
    <lineage>
        <taxon>Eukaryota</taxon>
        <taxon>Sar</taxon>
        <taxon>Stramenopiles</taxon>
        <taxon>Ochrophyta</taxon>
        <taxon>Bacillariophyta</taxon>
        <taxon>Bacillariophyceae</taxon>
        <taxon>Bacillariophycidae</taxon>
        <taxon>Bacillariales</taxon>
        <taxon>Bacillariaceae</taxon>
        <taxon>Cylindrotheca</taxon>
    </lineage>
</organism>
<keyword evidence="3 6" id="KW-0378">Hydrolase</keyword>
<dbReference type="Proteomes" id="UP001295423">
    <property type="component" value="Unassembled WGS sequence"/>
</dbReference>
<evidence type="ECO:0000313" key="10">
    <source>
        <dbReference type="EMBL" id="CAJ1935312.1"/>
    </source>
</evidence>
<dbReference type="InterPro" id="IPR013647">
    <property type="entry name" value="OligopepF_N_dom"/>
</dbReference>
<feature type="domain" description="Peptidase M3A/M3B catalytic" evidence="8">
    <location>
        <begin position="233"/>
        <end position="637"/>
    </location>
</feature>
<reference evidence="10" key="1">
    <citation type="submission" date="2023-08" db="EMBL/GenBank/DDBJ databases">
        <authorList>
            <person name="Audoor S."/>
            <person name="Bilcke G."/>
        </authorList>
    </citation>
    <scope>NUCLEOTIDE SEQUENCE</scope>
</reference>
<proteinExistence type="inferred from homology"/>
<comment type="similarity">
    <text evidence="6">Belongs to the peptidase M3 family.</text>
</comment>
<comment type="caution">
    <text evidence="10">The sequence shown here is derived from an EMBL/GenBank/DDBJ whole genome shotgun (WGS) entry which is preliminary data.</text>
</comment>
<dbReference type="AlphaFoldDB" id="A0AAD2CKI4"/>
<accession>A0AAD2CKI4</accession>
<evidence type="ECO:0000256" key="2">
    <source>
        <dbReference type="ARBA" id="ARBA00022723"/>
    </source>
</evidence>
<gene>
    <name evidence="10" type="ORF">CYCCA115_LOCUS4647</name>
</gene>
<dbReference type="Pfam" id="PF01432">
    <property type="entry name" value="Peptidase_M3"/>
    <property type="match status" value="1"/>
</dbReference>
<keyword evidence="11" id="KW-1185">Reference proteome</keyword>
<feature type="chain" id="PRO_5042012963" description="Peptidase M3A/M3B catalytic domain-containing protein" evidence="7">
    <location>
        <begin position="24"/>
        <end position="661"/>
    </location>
</feature>
<dbReference type="InterPro" id="IPR042088">
    <property type="entry name" value="OligoPept_F_C"/>
</dbReference>
<evidence type="ECO:0000256" key="1">
    <source>
        <dbReference type="ARBA" id="ARBA00022670"/>
    </source>
</evidence>
<evidence type="ECO:0008006" key="12">
    <source>
        <dbReference type="Google" id="ProtNLM"/>
    </source>
</evidence>
<dbReference type="CDD" id="cd09610">
    <property type="entry name" value="M3B_PepF"/>
    <property type="match status" value="1"/>
</dbReference>
<comment type="cofactor">
    <cofactor evidence="6">
        <name>Zn(2+)</name>
        <dbReference type="ChEBI" id="CHEBI:29105"/>
    </cofactor>
    <text evidence="6">Binds 1 zinc ion.</text>
</comment>
<keyword evidence="7" id="KW-0732">Signal</keyword>
<feature type="domain" description="Oligopeptidase F N-terminal" evidence="9">
    <location>
        <begin position="146"/>
        <end position="194"/>
    </location>
</feature>
<keyword evidence="4 6" id="KW-0862">Zinc</keyword>
<dbReference type="InterPro" id="IPR001567">
    <property type="entry name" value="Pept_M3A_M3B_dom"/>
</dbReference>
<keyword evidence="1 6" id="KW-0645">Protease</keyword>
<dbReference type="Gene3D" id="1.10.1370.20">
    <property type="entry name" value="Oligoendopeptidase f, C-terminal domain"/>
    <property type="match status" value="1"/>
</dbReference>
<protein>
    <recommendedName>
        <fullName evidence="12">Peptidase M3A/M3B catalytic domain-containing protein</fullName>
    </recommendedName>
</protein>
<evidence type="ECO:0000256" key="3">
    <source>
        <dbReference type="ARBA" id="ARBA00022801"/>
    </source>
</evidence>
<dbReference type="SUPFAM" id="SSF55486">
    <property type="entry name" value="Metalloproteases ('zincins'), catalytic domain"/>
    <property type="match status" value="1"/>
</dbReference>
<sequence>MKGIVNTFFTAFLIQFDPSFASAAASTCPPPITTSTIMSDLPRWDLSSRFGFASPFDDKIDTLLETIKTDAKKFRETYENKLEENLYKAIQEYEAISVQKATIGSYLHLSYDTQLNDDKLKKRQGAISQIQSSIVGDYLEWFTLDLASIPTDTISDLKTKTPELSKYTAFLEEVQRSKPHDLSKEVERALTVRSPYTGTRPLVSFLDKELSMMKFDLKDGTDEVNMEVLLGKMSSSKDATTRATCMKALNDGLGNTVSRVGALSLSAVAGSWLIENKERSYKGLRTRRNLDNNCPDEVVDSLLEAVRSDGVTYCKRYYAMKKIILKETQGLDTFRWSDRNAPIDLSTNKDAGEEKKEEEDKISWPEAVSMVERGYRKFSPQMADLFMGMVNEKRIDVPAVDHKKGGAYCAGVVPGIGPFQLLNFDGSKNDVSTLAHESGHGCHDILAYKQGYLQYHPPLTLAETASIFGEMIVFRDLLALTKSPQERLTLLMSKIDDVINSVVRQCSFDRFEELAHSARDKGELSSEELDAFWAQAMVEYYGKAGNEGGDSPFDTYEDTTHLWSYVPHFHHVPFYVYSYAFADLVVGSLYNSFQKNPDGFEDRLIDLLSAGGTRDFATALAPFGLDPTSPSFWKEALEAHLGALLQEAETIANDLGYSGTK</sequence>